<evidence type="ECO:0000313" key="1">
    <source>
        <dbReference type="EMBL" id="CAG2213745.1"/>
    </source>
</evidence>
<dbReference type="OrthoDB" id="6154646at2759"/>
<gene>
    <name evidence="1" type="ORF">MEDL_27706</name>
</gene>
<comment type="caution">
    <text evidence="1">The sequence shown here is derived from an EMBL/GenBank/DDBJ whole genome shotgun (WGS) entry which is preliminary data.</text>
</comment>
<dbReference type="Proteomes" id="UP000683360">
    <property type="component" value="Unassembled WGS sequence"/>
</dbReference>
<dbReference type="AlphaFoldDB" id="A0A8S3RXT1"/>
<sequence>MFKQIRLMNAIRDDLSIHKNEISITSGSYGEGLDMRGSDLDVMYVVQNIKVYDVKPRLNPISAYLLMDTDNVKPGFTQLRLDNMDAKAAAYNLLGVALQTVGETNTARQAYLLSAKLHIDPTDNPALKHDELANFEWKWNYGTTPSRRTGRHMTIHWVYEHQNSGPFLICGDFNSRCGDENDYIVGVDDLCPRDVVDFKCNSYSNTFIDFLISVNCCILNGRNFVNNDYTCVSTKGCSVVDYCIVPYDYLHLFSNFAVIRANDLVTLAGYDLSGVDLKLISDHSLIKWNFDLSSFISVELLKKEELELSSFNKYDCKNIPTDFMNTDYIYLEINSFIEKFDMIKQEQSCVNDIFSSFCKTVEGEMNDKLTCKTVCIGGSSLTNKKHRIKKPWWNDDLNKLWVDMCKAEKTWNKFNNSSRASELKSVYVQKRKYFDREVQKCKRKYWFSMQQDLLLESKRNQQQFWKKIGKIGVAENRKSVIPMEVIDQDGNVNSNLTAVLDKWKSEYSNLLNQKISTKVSETQNHAYTKNTFNDFLLTEPISFAETASVIDKAKKGKSAGFDNLPTSPLSTETTTNDVTTTGAQTTVEETTVTTEAATTQAPTTTTTQLPTLPPTVVASIVGVLLFLNRSVIFVMCVTSSSLVFNHFVSKILGGISCLP</sequence>
<accession>A0A8S3RXT1</accession>
<dbReference type="InterPro" id="IPR036691">
    <property type="entry name" value="Endo/exonu/phosph_ase_sf"/>
</dbReference>
<dbReference type="SUPFAM" id="SSF56219">
    <property type="entry name" value="DNase I-like"/>
    <property type="match status" value="1"/>
</dbReference>
<evidence type="ECO:0008006" key="3">
    <source>
        <dbReference type="Google" id="ProtNLM"/>
    </source>
</evidence>
<organism evidence="1 2">
    <name type="scientific">Mytilus edulis</name>
    <name type="common">Blue mussel</name>
    <dbReference type="NCBI Taxonomy" id="6550"/>
    <lineage>
        <taxon>Eukaryota</taxon>
        <taxon>Metazoa</taxon>
        <taxon>Spiralia</taxon>
        <taxon>Lophotrochozoa</taxon>
        <taxon>Mollusca</taxon>
        <taxon>Bivalvia</taxon>
        <taxon>Autobranchia</taxon>
        <taxon>Pteriomorphia</taxon>
        <taxon>Mytilida</taxon>
        <taxon>Mytiloidea</taxon>
        <taxon>Mytilidae</taxon>
        <taxon>Mytilinae</taxon>
        <taxon>Mytilus</taxon>
    </lineage>
</organism>
<reference evidence="1" key="1">
    <citation type="submission" date="2021-03" db="EMBL/GenBank/DDBJ databases">
        <authorList>
            <person name="Bekaert M."/>
        </authorList>
    </citation>
    <scope>NUCLEOTIDE SEQUENCE</scope>
</reference>
<evidence type="ECO:0000313" key="2">
    <source>
        <dbReference type="Proteomes" id="UP000683360"/>
    </source>
</evidence>
<name>A0A8S3RXT1_MYTED</name>
<proteinExistence type="predicted"/>
<protein>
    <recommendedName>
        <fullName evidence="3">Endonuclease/exonuclease/phosphatase domain-containing protein</fullName>
    </recommendedName>
</protein>
<dbReference type="EMBL" id="CAJPWZ010001387">
    <property type="protein sequence ID" value="CAG2213745.1"/>
    <property type="molecule type" value="Genomic_DNA"/>
</dbReference>
<dbReference type="Gene3D" id="3.60.10.10">
    <property type="entry name" value="Endonuclease/exonuclease/phosphatase"/>
    <property type="match status" value="1"/>
</dbReference>
<keyword evidence="2" id="KW-1185">Reference proteome</keyword>